<keyword evidence="4" id="KW-1185">Reference proteome</keyword>
<dbReference type="GO" id="GO:0009691">
    <property type="term" value="P:cytokinin biosynthetic process"/>
    <property type="evidence" value="ECO:0007669"/>
    <property type="project" value="UniProtKB-UniRule"/>
</dbReference>
<evidence type="ECO:0000256" key="2">
    <source>
        <dbReference type="RuleBase" id="RU363015"/>
    </source>
</evidence>
<dbReference type="InterPro" id="IPR031100">
    <property type="entry name" value="LOG_fam"/>
</dbReference>
<evidence type="ECO:0000256" key="1">
    <source>
        <dbReference type="ARBA" id="ARBA00006763"/>
    </source>
</evidence>
<accession>A0A6C2C6H9</accession>
<dbReference type="GO" id="GO:0005829">
    <property type="term" value="C:cytosol"/>
    <property type="evidence" value="ECO:0007669"/>
    <property type="project" value="TreeGrafter"/>
</dbReference>
<protein>
    <recommendedName>
        <fullName evidence="2">Cytokinin riboside 5'-monophosphate phosphoribohydrolase</fullName>
        <ecNumber evidence="2">3.2.2.n1</ecNumber>
    </recommendedName>
</protein>
<dbReference type="Proteomes" id="UP000371977">
    <property type="component" value="Unassembled WGS sequence"/>
</dbReference>
<name>A0A6C2C6H9_9LACO</name>
<comment type="similarity">
    <text evidence="1 2">Belongs to the LOG family.</text>
</comment>
<keyword evidence="2" id="KW-0378">Hydrolase</keyword>
<evidence type="ECO:0000313" key="4">
    <source>
        <dbReference type="Proteomes" id="UP000371977"/>
    </source>
</evidence>
<dbReference type="PANTHER" id="PTHR31223">
    <property type="entry name" value="LOG FAMILY PROTEIN YJL055W"/>
    <property type="match status" value="1"/>
</dbReference>
<dbReference type="PANTHER" id="PTHR31223:SF70">
    <property type="entry name" value="LOG FAMILY PROTEIN YJL055W"/>
    <property type="match status" value="1"/>
</dbReference>
<dbReference type="SUPFAM" id="SSF102405">
    <property type="entry name" value="MCP/YpsA-like"/>
    <property type="match status" value="1"/>
</dbReference>
<comment type="caution">
    <text evidence="3">The sequence shown here is derived from an EMBL/GenBank/DDBJ whole genome shotgun (WGS) entry which is preliminary data.</text>
</comment>
<sequence length="184" mass="20053">MASKTIGVFMGAHDGENPNFKKAALEVGAALAQYHYNLVYGGSATGLMGTVARSAKANGVYVTGIHPDNLIPEQAGPELSDNYIQVTDMSVRKDLMFKSADAYLFMPGGLGTLEELSQVLSWTKLGIYNKPLVLLNLDGYYTSLAQWIEHSALEGFESFTDINQYALVNDVASAFEHFAKKFDL</sequence>
<organism evidence="3 4">
    <name type="scientific">Weissella muntiaci</name>
    <dbReference type="NCBI Taxonomy" id="2508881"/>
    <lineage>
        <taxon>Bacteria</taxon>
        <taxon>Bacillati</taxon>
        <taxon>Bacillota</taxon>
        <taxon>Bacilli</taxon>
        <taxon>Lactobacillales</taxon>
        <taxon>Lactobacillaceae</taxon>
        <taxon>Weissella</taxon>
    </lineage>
</organism>
<gene>
    <name evidence="3" type="ORF">ESZ50_06560</name>
</gene>
<dbReference type="EC" id="3.2.2.n1" evidence="2"/>
<evidence type="ECO:0000313" key="3">
    <source>
        <dbReference type="EMBL" id="TYC48915.1"/>
    </source>
</evidence>
<dbReference type="Pfam" id="PF03641">
    <property type="entry name" value="Lysine_decarbox"/>
    <property type="match status" value="1"/>
</dbReference>
<reference evidence="3 4" key="1">
    <citation type="submission" date="2019-01" db="EMBL/GenBank/DDBJ databases">
        <title>Weissella sp. nov., a novel lactic acid bacterium isolated from animal feces.</title>
        <authorList>
            <person name="Wang L.-T."/>
        </authorList>
    </citation>
    <scope>NUCLEOTIDE SEQUENCE [LARGE SCALE GENOMIC DNA]</scope>
    <source>
        <strain evidence="3 4">8H-2</strain>
    </source>
</reference>
<dbReference type="Gene3D" id="3.40.50.450">
    <property type="match status" value="1"/>
</dbReference>
<dbReference type="InterPro" id="IPR005269">
    <property type="entry name" value="LOG"/>
</dbReference>
<dbReference type="RefSeq" id="WP_148622777.1">
    <property type="nucleotide sequence ID" value="NZ_SDGZ01000015.1"/>
</dbReference>
<dbReference type="NCBIfam" id="TIGR00730">
    <property type="entry name" value="Rossman fold protein, TIGR00730 family"/>
    <property type="match status" value="1"/>
</dbReference>
<proteinExistence type="inferred from homology"/>
<dbReference type="OrthoDB" id="9801098at2"/>
<dbReference type="EMBL" id="SDGZ01000015">
    <property type="protein sequence ID" value="TYC48915.1"/>
    <property type="molecule type" value="Genomic_DNA"/>
</dbReference>
<dbReference type="AlphaFoldDB" id="A0A6C2C6H9"/>
<dbReference type="GO" id="GO:0016799">
    <property type="term" value="F:hydrolase activity, hydrolyzing N-glycosyl compounds"/>
    <property type="evidence" value="ECO:0007669"/>
    <property type="project" value="TreeGrafter"/>
</dbReference>
<keyword evidence="2" id="KW-0203">Cytokinin biosynthesis</keyword>